<reference evidence="3 4" key="1">
    <citation type="submission" date="2009-01" db="EMBL/GenBank/DDBJ databases">
        <authorList>
            <person name="Fulton L."/>
            <person name="Clifton S."/>
            <person name="Fulton B."/>
            <person name="Xu J."/>
            <person name="Minx P."/>
            <person name="Pepin K.H."/>
            <person name="Johnson M."/>
            <person name="Bhonagiri V."/>
            <person name="Nash W.E."/>
            <person name="Mardis E.R."/>
            <person name="Wilson R.K."/>
        </authorList>
    </citation>
    <scope>NUCLEOTIDE SEQUENCE [LARGE SCALE GENOMIC DNA]</scope>
    <source>
        <strain evidence="4">DSM 10507 / JCM 14656 / S5a33</strain>
    </source>
</reference>
<dbReference type="PATRIC" id="fig|476272.21.peg.1774"/>
<reference evidence="3 4" key="2">
    <citation type="submission" date="2009-02" db="EMBL/GenBank/DDBJ databases">
        <title>Draft genome sequence of Blautia hydrogenotrophica DSM 10507 (Ruminococcus hydrogenotrophicus DSM 10507).</title>
        <authorList>
            <person name="Sudarsanam P."/>
            <person name="Ley R."/>
            <person name="Guruge J."/>
            <person name="Turnbaugh P.J."/>
            <person name="Mahowald M."/>
            <person name="Liep D."/>
            <person name="Gordon J."/>
        </authorList>
    </citation>
    <scope>NUCLEOTIDE SEQUENCE [LARGE SCALE GENOMIC DNA]</scope>
    <source>
        <strain evidence="4">DSM 10507 / JCM 14656 / S5a33</strain>
    </source>
</reference>
<comment type="caution">
    <text evidence="3">The sequence shown here is derived from an EMBL/GenBank/DDBJ whole genome shotgun (WGS) entry which is preliminary data.</text>
</comment>
<dbReference type="HOGENOM" id="CLU_012358_2_2_9"/>
<dbReference type="Proteomes" id="UP000003100">
    <property type="component" value="Unassembled WGS sequence"/>
</dbReference>
<dbReference type="EMBL" id="ACBZ01000125">
    <property type="protein sequence ID" value="EEG48743.1"/>
    <property type="molecule type" value="Genomic_DNA"/>
</dbReference>
<dbReference type="Gene3D" id="2.30.40.10">
    <property type="entry name" value="Urease, subunit C, domain 1"/>
    <property type="match status" value="1"/>
</dbReference>
<sequence length="500" mass="56514">MRCRGEKEMGELICAGWLLDGTGEQHKDWGILFQGQQVRDVGPATELLQTYPDSKVREEPGWVIAPGYLDAHDHGRALSPFWFGVKDCPLELWIPRLGQVAVPVYEAALYDGIQLAKSGVTTVVHCHNPMNIAKMKEELLDTVRGYLDAGVRVALCPPYTDQNSLIYTGREEFSQTLEPDCVEVFSRMIQDEPMTLQEYFALVEELKQELAEEIQQKRVDVQLHPVGGQWCSDQALCEMRDYARKHGMRIHMHLLETKYQRIYSEKRWGKTMVSHMEDLGVLGPWLTIAHGIWLTAKDRRLLRDKRVKTVTNPSSNLRLGSGIFPLREMLDERIPCAVGLDGCSLDDDQDYGRELRLALHNPAIPGIRGQITPREIWNMAYQAGVQAVGSGLSPGRLQKGDLADFICFDGKVLDGPYASESLTWEEKILQRGSRMSVAAVYCGGKLIVERGKSCSGKEDQAAKRVGQFAQEKAKQGQPANEKLIHKIARFYTEWEEEQER</sequence>
<evidence type="ECO:0000313" key="4">
    <source>
        <dbReference type="Proteomes" id="UP000003100"/>
    </source>
</evidence>
<evidence type="ECO:0000313" key="3">
    <source>
        <dbReference type="EMBL" id="EEG48743.1"/>
    </source>
</evidence>
<dbReference type="AlphaFoldDB" id="C0CNA1"/>
<dbReference type="InterPro" id="IPR032466">
    <property type="entry name" value="Metal_Hydrolase"/>
</dbReference>
<dbReference type="eggNOG" id="COG0402">
    <property type="taxonomic scope" value="Bacteria"/>
</dbReference>
<dbReference type="InterPro" id="IPR011059">
    <property type="entry name" value="Metal-dep_hydrolase_composite"/>
</dbReference>
<dbReference type="PANTHER" id="PTHR43794:SF11">
    <property type="entry name" value="AMIDOHYDROLASE-RELATED DOMAIN-CONTAINING PROTEIN"/>
    <property type="match status" value="1"/>
</dbReference>
<dbReference type="GO" id="GO:0016810">
    <property type="term" value="F:hydrolase activity, acting on carbon-nitrogen (but not peptide) bonds"/>
    <property type="evidence" value="ECO:0007669"/>
    <property type="project" value="InterPro"/>
</dbReference>
<dbReference type="Gene3D" id="3.20.20.140">
    <property type="entry name" value="Metal-dependent hydrolases"/>
    <property type="match status" value="1"/>
</dbReference>
<evidence type="ECO:0000256" key="1">
    <source>
        <dbReference type="ARBA" id="ARBA00022801"/>
    </source>
</evidence>
<accession>C0CNA1</accession>
<protein>
    <recommendedName>
        <fullName evidence="2">Amidohydrolase-related domain-containing protein</fullName>
    </recommendedName>
</protein>
<dbReference type="InterPro" id="IPR006680">
    <property type="entry name" value="Amidohydro-rel"/>
</dbReference>
<proteinExistence type="predicted"/>
<evidence type="ECO:0000259" key="2">
    <source>
        <dbReference type="Pfam" id="PF01979"/>
    </source>
</evidence>
<dbReference type="SUPFAM" id="SSF51338">
    <property type="entry name" value="Composite domain of metallo-dependent hydrolases"/>
    <property type="match status" value="1"/>
</dbReference>
<keyword evidence="1" id="KW-0378">Hydrolase</keyword>
<name>C0CNA1_BLAHS</name>
<organism evidence="3 4">
    <name type="scientific">Blautia hydrogenotrophica (strain DSM 10507 / JCM 14656 / S5a33)</name>
    <name type="common">Ruminococcus hydrogenotrophicus</name>
    <dbReference type="NCBI Taxonomy" id="476272"/>
    <lineage>
        <taxon>Bacteria</taxon>
        <taxon>Bacillati</taxon>
        <taxon>Bacillota</taxon>
        <taxon>Clostridia</taxon>
        <taxon>Lachnospirales</taxon>
        <taxon>Lachnospiraceae</taxon>
        <taxon>Blautia</taxon>
    </lineage>
</organism>
<dbReference type="Pfam" id="PF01979">
    <property type="entry name" value="Amidohydro_1"/>
    <property type="match status" value="1"/>
</dbReference>
<feature type="domain" description="Amidohydrolase-related" evidence="2">
    <location>
        <begin position="64"/>
        <end position="446"/>
    </location>
</feature>
<dbReference type="InterPro" id="IPR050287">
    <property type="entry name" value="MTA/SAH_deaminase"/>
</dbReference>
<dbReference type="PANTHER" id="PTHR43794">
    <property type="entry name" value="AMINOHYDROLASE SSNA-RELATED"/>
    <property type="match status" value="1"/>
</dbReference>
<gene>
    <name evidence="3" type="ORF">RUMHYD_02339</name>
</gene>
<keyword evidence="4" id="KW-1185">Reference proteome</keyword>
<dbReference type="SUPFAM" id="SSF51556">
    <property type="entry name" value="Metallo-dependent hydrolases"/>
    <property type="match status" value="1"/>
</dbReference>